<protein>
    <submittedName>
        <fullName evidence="2">Uncharacterized protein</fullName>
    </submittedName>
</protein>
<organism evidence="2 3">
    <name type="scientific">Blyttiomyces helicus</name>
    <dbReference type="NCBI Taxonomy" id="388810"/>
    <lineage>
        <taxon>Eukaryota</taxon>
        <taxon>Fungi</taxon>
        <taxon>Fungi incertae sedis</taxon>
        <taxon>Chytridiomycota</taxon>
        <taxon>Chytridiomycota incertae sedis</taxon>
        <taxon>Chytridiomycetes</taxon>
        <taxon>Chytridiomycetes incertae sedis</taxon>
        <taxon>Blyttiomyces</taxon>
    </lineage>
</organism>
<gene>
    <name evidence="2" type="ORF">BDK51DRAFT_27809</name>
</gene>
<dbReference type="AlphaFoldDB" id="A0A4P9W0T4"/>
<dbReference type="Proteomes" id="UP000269721">
    <property type="component" value="Unassembled WGS sequence"/>
</dbReference>
<name>A0A4P9W0T4_9FUNG</name>
<feature type="compositionally biased region" description="Basic and acidic residues" evidence="1">
    <location>
        <begin position="38"/>
        <end position="56"/>
    </location>
</feature>
<evidence type="ECO:0000256" key="1">
    <source>
        <dbReference type="SAM" id="MobiDB-lite"/>
    </source>
</evidence>
<feature type="region of interest" description="Disordered" evidence="1">
    <location>
        <begin position="1"/>
        <end position="56"/>
    </location>
</feature>
<dbReference type="EMBL" id="KZ999785">
    <property type="protein sequence ID" value="RKO84733.1"/>
    <property type="molecule type" value="Genomic_DNA"/>
</dbReference>
<evidence type="ECO:0000313" key="3">
    <source>
        <dbReference type="Proteomes" id="UP000269721"/>
    </source>
</evidence>
<keyword evidence="3" id="KW-1185">Reference proteome</keyword>
<sequence>MQQATMKAAAPKVSKSKPQREVQPSPDKILAKTSPPGDSHERAWEASTHKRRGEAARGRIARVDLRERFRRKVKRSLNSRKVKEAGAPVEQQTLQVKPEQIHLLKARDQIQKKRRKEVKLELSLVFLVWESELERQVGFPMAEEWLMFACERFAAKAMPPAAFLYPLITLAHRQANGATPAQPPSQPQHPSQDAWEAFVLKANFDTSIIFKDTTAPIPLSDIYWLKGYVDSPDLLPESLSCRKACGRPQEAGYHNGGEGATAVRALCVCREGVGGSHT</sequence>
<proteinExistence type="predicted"/>
<evidence type="ECO:0000313" key="2">
    <source>
        <dbReference type="EMBL" id="RKO84733.1"/>
    </source>
</evidence>
<reference evidence="3" key="1">
    <citation type="journal article" date="2018" name="Nat. Microbiol.">
        <title>Leveraging single-cell genomics to expand the fungal tree of life.</title>
        <authorList>
            <person name="Ahrendt S.R."/>
            <person name="Quandt C.A."/>
            <person name="Ciobanu D."/>
            <person name="Clum A."/>
            <person name="Salamov A."/>
            <person name="Andreopoulos B."/>
            <person name="Cheng J.F."/>
            <person name="Woyke T."/>
            <person name="Pelin A."/>
            <person name="Henrissat B."/>
            <person name="Reynolds N.K."/>
            <person name="Benny G.L."/>
            <person name="Smith M.E."/>
            <person name="James T.Y."/>
            <person name="Grigoriev I.V."/>
        </authorList>
    </citation>
    <scope>NUCLEOTIDE SEQUENCE [LARGE SCALE GENOMIC DNA]</scope>
</reference>
<accession>A0A4P9W0T4</accession>